<organism evidence="1 2">
    <name type="scientific">Polaribacter sejongensis</name>
    <dbReference type="NCBI Taxonomy" id="985043"/>
    <lineage>
        <taxon>Bacteria</taxon>
        <taxon>Pseudomonadati</taxon>
        <taxon>Bacteroidota</taxon>
        <taxon>Flavobacteriia</taxon>
        <taxon>Flavobacteriales</taxon>
        <taxon>Flavobacteriaceae</taxon>
    </lineage>
</organism>
<name>A0ABM6PV71_9FLAO</name>
<dbReference type="Proteomes" id="UP000232721">
    <property type="component" value="Chromosome"/>
</dbReference>
<gene>
    <name evidence="1" type="ORF">BTO15_00050</name>
</gene>
<dbReference type="EMBL" id="CP019336">
    <property type="protein sequence ID" value="AUC20602.1"/>
    <property type="molecule type" value="Genomic_DNA"/>
</dbReference>
<dbReference type="RefSeq" id="WP_208889898.1">
    <property type="nucleotide sequence ID" value="NZ_CP019336.1"/>
</dbReference>
<proteinExistence type="predicted"/>
<accession>A0ABM6PV71</accession>
<evidence type="ECO:0000313" key="2">
    <source>
        <dbReference type="Proteomes" id="UP000232721"/>
    </source>
</evidence>
<reference evidence="1 2" key="1">
    <citation type="submission" date="2017-02" db="EMBL/GenBank/DDBJ databases">
        <title>Trade-off between light-utilization and light-protection in marine flavobacteria.</title>
        <authorList>
            <person name="Kumagai Y."/>
            <person name="Yoshizawa S."/>
            <person name="Kogure K."/>
            <person name="Iwasaki W."/>
        </authorList>
    </citation>
    <scope>NUCLEOTIDE SEQUENCE [LARGE SCALE GENOMIC DNA]</scope>
    <source>
        <strain evidence="1 2">KCTC 23670</strain>
    </source>
</reference>
<keyword evidence="2" id="KW-1185">Reference proteome</keyword>
<sequence length="76" mass="8689">MLGPNELLEKVMEYAKNQSQNGNSQLKKTDLWNYIIKVDSNAKKESLSEVINELDARGWLLENNETGIQFDPASFE</sequence>
<protein>
    <submittedName>
        <fullName evidence="1">Uncharacterized protein</fullName>
    </submittedName>
</protein>
<evidence type="ECO:0000313" key="1">
    <source>
        <dbReference type="EMBL" id="AUC20602.1"/>
    </source>
</evidence>